<accession>A0A5B7JN84</accession>
<comment type="caution">
    <text evidence="1">The sequence shown here is derived from an EMBL/GenBank/DDBJ whole genome shotgun (WGS) entry which is preliminary data.</text>
</comment>
<protein>
    <submittedName>
        <fullName evidence="1">Uncharacterized protein</fullName>
    </submittedName>
</protein>
<sequence>MRHRGNKPATELPQFVLTELPHIDSIPLGFVYRNSPAWTEGVGPTVRGVAVVLAEVKGMTRVQNTFDSNKFAVGPMKIWRKF</sequence>
<proteinExistence type="predicted"/>
<gene>
    <name evidence="1" type="ORF">E2C01_089732</name>
</gene>
<keyword evidence="2" id="KW-1185">Reference proteome</keyword>
<dbReference type="AlphaFoldDB" id="A0A5B7JN84"/>
<evidence type="ECO:0000313" key="2">
    <source>
        <dbReference type="Proteomes" id="UP000324222"/>
    </source>
</evidence>
<evidence type="ECO:0000313" key="1">
    <source>
        <dbReference type="EMBL" id="MPC94558.1"/>
    </source>
</evidence>
<organism evidence="1 2">
    <name type="scientific">Portunus trituberculatus</name>
    <name type="common">Swimming crab</name>
    <name type="synonym">Neptunus trituberculatus</name>
    <dbReference type="NCBI Taxonomy" id="210409"/>
    <lineage>
        <taxon>Eukaryota</taxon>
        <taxon>Metazoa</taxon>
        <taxon>Ecdysozoa</taxon>
        <taxon>Arthropoda</taxon>
        <taxon>Crustacea</taxon>
        <taxon>Multicrustacea</taxon>
        <taxon>Malacostraca</taxon>
        <taxon>Eumalacostraca</taxon>
        <taxon>Eucarida</taxon>
        <taxon>Decapoda</taxon>
        <taxon>Pleocyemata</taxon>
        <taxon>Brachyura</taxon>
        <taxon>Eubrachyura</taxon>
        <taxon>Portunoidea</taxon>
        <taxon>Portunidae</taxon>
        <taxon>Portuninae</taxon>
        <taxon>Portunus</taxon>
    </lineage>
</organism>
<dbReference type="Proteomes" id="UP000324222">
    <property type="component" value="Unassembled WGS sequence"/>
</dbReference>
<dbReference type="EMBL" id="VSRR010099095">
    <property type="protein sequence ID" value="MPC94558.1"/>
    <property type="molecule type" value="Genomic_DNA"/>
</dbReference>
<reference evidence="1 2" key="1">
    <citation type="submission" date="2019-05" db="EMBL/GenBank/DDBJ databases">
        <title>Another draft genome of Portunus trituberculatus and its Hox gene families provides insights of decapod evolution.</title>
        <authorList>
            <person name="Jeong J.-H."/>
            <person name="Song I."/>
            <person name="Kim S."/>
            <person name="Choi T."/>
            <person name="Kim D."/>
            <person name="Ryu S."/>
            <person name="Kim W."/>
        </authorList>
    </citation>
    <scope>NUCLEOTIDE SEQUENCE [LARGE SCALE GENOMIC DNA]</scope>
    <source>
        <tissue evidence="1">Muscle</tissue>
    </source>
</reference>
<name>A0A5B7JN84_PORTR</name>